<dbReference type="EMBL" id="CP014859">
    <property type="protein sequence ID" value="AOS63894.1"/>
    <property type="molecule type" value="Genomic_DNA"/>
</dbReference>
<dbReference type="GO" id="GO:0051117">
    <property type="term" value="F:ATPase binding"/>
    <property type="evidence" value="ECO:0007669"/>
    <property type="project" value="TreeGrafter"/>
</dbReference>
<comment type="subcellular location">
    <subcellularLocation>
        <location evidence="6">Cytoplasm</location>
    </subcellularLocation>
</comment>
<dbReference type="GO" id="GO:0004176">
    <property type="term" value="F:ATP-dependent peptidase activity"/>
    <property type="evidence" value="ECO:0007669"/>
    <property type="project" value="InterPro"/>
</dbReference>
<dbReference type="Pfam" id="PF00574">
    <property type="entry name" value="CLP_protease"/>
    <property type="match status" value="1"/>
</dbReference>
<keyword evidence="2 6" id="KW-0963">Cytoplasm</keyword>
<dbReference type="FunFam" id="3.90.226.10:FF:000002">
    <property type="entry name" value="ATP-dependent Clp protease proteolytic subunit"/>
    <property type="match status" value="1"/>
</dbReference>
<dbReference type="Gene3D" id="3.90.226.10">
    <property type="entry name" value="2-enoyl-CoA Hydratase, Chain A, domain 1"/>
    <property type="match status" value="1"/>
</dbReference>
<dbReference type="InterPro" id="IPR029045">
    <property type="entry name" value="ClpP/crotonase-like_dom_sf"/>
</dbReference>
<dbReference type="HAMAP" id="MF_00444">
    <property type="entry name" value="ClpP"/>
    <property type="match status" value="1"/>
</dbReference>
<reference evidence="9" key="1">
    <citation type="submission" date="2016-03" db="EMBL/GenBank/DDBJ databases">
        <title>Complete genome sequence of the type strain Actinoalloteichus hymeniacidonis DSM 45092.</title>
        <authorList>
            <person name="Schaffert L."/>
            <person name="Albersmeier A."/>
            <person name="Winkler A."/>
            <person name="Kalinowski J."/>
            <person name="Zotchev S."/>
            <person name="Ruckert C."/>
        </authorList>
    </citation>
    <scope>NUCLEOTIDE SEQUENCE [LARGE SCALE GENOMIC DNA]</scope>
    <source>
        <strain evidence="9">HPA177(T) (DSM 45092(T))</strain>
    </source>
</reference>
<dbReference type="NCBIfam" id="NF009205">
    <property type="entry name" value="PRK12553.1"/>
    <property type="match status" value="1"/>
</dbReference>
<evidence type="ECO:0000313" key="8">
    <source>
        <dbReference type="EMBL" id="AOS63894.1"/>
    </source>
</evidence>
<proteinExistence type="inferred from homology"/>
<dbReference type="KEGG" id="ahm:TL08_15425"/>
<organism evidence="8 9">
    <name type="scientific">Actinoalloteichus hymeniacidonis</name>
    <dbReference type="NCBI Taxonomy" id="340345"/>
    <lineage>
        <taxon>Bacteria</taxon>
        <taxon>Bacillati</taxon>
        <taxon>Actinomycetota</taxon>
        <taxon>Actinomycetes</taxon>
        <taxon>Pseudonocardiales</taxon>
        <taxon>Pseudonocardiaceae</taxon>
        <taxon>Actinoalloteichus</taxon>
    </lineage>
</organism>
<dbReference type="InterPro" id="IPR023562">
    <property type="entry name" value="ClpP/TepA"/>
</dbReference>
<evidence type="ECO:0000256" key="1">
    <source>
        <dbReference type="ARBA" id="ARBA00007039"/>
    </source>
</evidence>
<keyword evidence="4 6" id="KW-0378">Hydrolase</keyword>
<evidence type="ECO:0000256" key="7">
    <source>
        <dbReference type="RuleBase" id="RU003567"/>
    </source>
</evidence>
<comment type="similarity">
    <text evidence="1 6 7">Belongs to the peptidase S14 family.</text>
</comment>
<dbReference type="GO" id="GO:0006515">
    <property type="term" value="P:protein quality control for misfolded or incompletely synthesized proteins"/>
    <property type="evidence" value="ECO:0007669"/>
    <property type="project" value="TreeGrafter"/>
</dbReference>
<dbReference type="CDD" id="cd07017">
    <property type="entry name" value="S14_ClpP_2"/>
    <property type="match status" value="1"/>
</dbReference>
<comment type="function">
    <text evidence="6">Cleaves peptides in various proteins in a process that requires ATP hydrolysis. Has a chymotrypsin-like activity. Plays a major role in the degradation of misfolded proteins.</text>
</comment>
<comment type="catalytic activity">
    <reaction evidence="6">
        <text>Hydrolysis of proteins to small peptides in the presence of ATP and magnesium. alpha-casein is the usual test substrate. In the absence of ATP, only oligopeptides shorter than five residues are hydrolyzed (such as succinyl-Leu-Tyr-|-NHMec, and Leu-Tyr-Leu-|-Tyr-Trp, in which cleavage of the -Tyr-|-Leu- and -Tyr-|-Trp bonds also occurs).</text>
        <dbReference type="EC" id="3.4.21.92"/>
    </reaction>
</comment>
<evidence type="ECO:0000256" key="2">
    <source>
        <dbReference type="ARBA" id="ARBA00022490"/>
    </source>
</evidence>
<evidence type="ECO:0000313" key="9">
    <source>
        <dbReference type="Proteomes" id="UP000095210"/>
    </source>
</evidence>
<evidence type="ECO:0000256" key="4">
    <source>
        <dbReference type="ARBA" id="ARBA00022801"/>
    </source>
</evidence>
<dbReference type="AlphaFoldDB" id="A0AAC9HR99"/>
<keyword evidence="3 6" id="KW-0645">Protease</keyword>
<sequence length="307" mass="33035">MCCGEGDSDPFDAGVIGDPSGDVEWRVVSRPGPDQLEASTERRAPSGEVASSVAVRCRPNVGADLLRSSALESDVIGNPGKLVGHRGQLTAEFERGAIVSDVGKRKQRTMTAEMHAGTGLNLSDSVFERLLQERIIFLGSEVNDEIANRITAQLLLLAAEDPDKDITLYINSPGGSVSAGMAIYDTMQLIEPDVATFAMGFAASMGQFLLSSGQPGKRHILSHARVLMHQPSAGIGGSASDVAIRAEVYAKTKLQMAELIAEQTGQTVERITKDSDRDRWFTAQEALEYGFVDHVVARAQHQSRRGR</sequence>
<dbReference type="NCBIfam" id="NF001368">
    <property type="entry name" value="PRK00277.1"/>
    <property type="match status" value="1"/>
</dbReference>
<dbReference type="GO" id="GO:0009368">
    <property type="term" value="C:endopeptidase Clp complex"/>
    <property type="evidence" value="ECO:0007669"/>
    <property type="project" value="TreeGrafter"/>
</dbReference>
<dbReference type="GO" id="GO:0005737">
    <property type="term" value="C:cytoplasm"/>
    <property type="evidence" value="ECO:0007669"/>
    <property type="project" value="UniProtKB-SubCell"/>
</dbReference>
<accession>A0AAC9HR99</accession>
<comment type="subunit">
    <text evidence="6">Fourteen ClpP subunits assemble into 2 heptameric rings which stack back to back to give a disk-like structure with a central cavity, resembling the structure of eukaryotic proteasomes.</text>
</comment>
<dbReference type="Proteomes" id="UP000095210">
    <property type="component" value="Chromosome"/>
</dbReference>
<dbReference type="EC" id="3.4.21.92" evidence="6"/>
<gene>
    <name evidence="6" type="primary">clpP</name>
    <name evidence="8" type="ORF">TL08_15425</name>
</gene>
<dbReference type="PANTHER" id="PTHR10381:SF70">
    <property type="entry name" value="ATP-DEPENDENT CLP PROTEASE PROTEOLYTIC SUBUNIT"/>
    <property type="match status" value="1"/>
</dbReference>
<feature type="active site" description="Nucleophile" evidence="6">
    <location>
        <position position="204"/>
    </location>
</feature>
<keyword evidence="9" id="KW-1185">Reference proteome</keyword>
<dbReference type="PANTHER" id="PTHR10381">
    <property type="entry name" value="ATP-DEPENDENT CLP PROTEASE PROTEOLYTIC SUBUNIT"/>
    <property type="match status" value="1"/>
</dbReference>
<keyword evidence="5 6" id="KW-0720">Serine protease</keyword>
<name>A0AAC9HR99_9PSEU</name>
<protein>
    <recommendedName>
        <fullName evidence="6 7">ATP-dependent Clp protease proteolytic subunit</fullName>
        <ecNumber evidence="6">3.4.21.92</ecNumber>
    </recommendedName>
    <alternativeName>
        <fullName evidence="6">Endopeptidase Clp</fullName>
    </alternativeName>
</protein>
<evidence type="ECO:0000256" key="5">
    <source>
        <dbReference type="ARBA" id="ARBA00022825"/>
    </source>
</evidence>
<dbReference type="InterPro" id="IPR001907">
    <property type="entry name" value="ClpP"/>
</dbReference>
<evidence type="ECO:0000256" key="6">
    <source>
        <dbReference type="HAMAP-Rule" id="MF_00444"/>
    </source>
</evidence>
<dbReference type="GO" id="GO:0004252">
    <property type="term" value="F:serine-type endopeptidase activity"/>
    <property type="evidence" value="ECO:0007669"/>
    <property type="project" value="UniProtKB-UniRule"/>
</dbReference>
<evidence type="ECO:0000256" key="3">
    <source>
        <dbReference type="ARBA" id="ARBA00022670"/>
    </source>
</evidence>
<feature type="active site" evidence="6">
    <location>
        <position position="229"/>
    </location>
</feature>
<dbReference type="PRINTS" id="PR00127">
    <property type="entry name" value="CLPPROTEASEP"/>
</dbReference>
<dbReference type="SUPFAM" id="SSF52096">
    <property type="entry name" value="ClpP/crotonase"/>
    <property type="match status" value="1"/>
</dbReference>